<organism evidence="1">
    <name type="scientific">Locusta migratoria</name>
    <name type="common">Migratory locust</name>
    <dbReference type="NCBI Taxonomy" id="7004"/>
    <lineage>
        <taxon>Eukaryota</taxon>
        <taxon>Metazoa</taxon>
        <taxon>Ecdysozoa</taxon>
        <taxon>Arthropoda</taxon>
        <taxon>Hexapoda</taxon>
        <taxon>Insecta</taxon>
        <taxon>Pterygota</taxon>
        <taxon>Neoptera</taxon>
        <taxon>Polyneoptera</taxon>
        <taxon>Orthoptera</taxon>
        <taxon>Caelifera</taxon>
        <taxon>Acrididea</taxon>
        <taxon>Acridomorpha</taxon>
        <taxon>Acridoidea</taxon>
        <taxon>Acrididae</taxon>
        <taxon>Oedipodinae</taxon>
        <taxon>Locusta</taxon>
    </lineage>
</organism>
<evidence type="ECO:0000313" key="1">
    <source>
        <dbReference type="EMBL" id="CAJ01479.1"/>
    </source>
</evidence>
<protein>
    <recommendedName>
        <fullName evidence="2">Chemosensory protein</fullName>
    </recommendedName>
</protein>
<dbReference type="SUPFAM" id="SSF100910">
    <property type="entry name" value="Chemosensory protein Csp2"/>
    <property type="match status" value="2"/>
</dbReference>
<evidence type="ECO:0008006" key="2">
    <source>
        <dbReference type="Google" id="ProtNLM"/>
    </source>
</evidence>
<dbReference type="PANTHER" id="PTHR11257:SF12">
    <property type="entry name" value="EJACULATORY BULB-SPECIFIC PROTEIN 3-RELATED"/>
    <property type="match status" value="1"/>
</dbReference>
<dbReference type="InterPro" id="IPR005055">
    <property type="entry name" value="A10/PebIII"/>
</dbReference>
<dbReference type="Gene3D" id="1.10.2080.10">
    <property type="entry name" value="Insect odorant-binding protein A10/Ejaculatory bulb-specific protein 3"/>
    <property type="match status" value="2"/>
</dbReference>
<dbReference type="EMBL" id="AJ973432">
    <property type="protein sequence ID" value="CAJ01479.1"/>
    <property type="molecule type" value="mRNA"/>
</dbReference>
<dbReference type="PANTHER" id="PTHR11257">
    <property type="entry name" value="CHEMOSENSORY PROTEIN-RELATED"/>
    <property type="match status" value="1"/>
</dbReference>
<dbReference type="AlphaFoldDB" id="Q3LB74"/>
<sequence length="152" mass="17590">MASERLLNSYFRCLIEDTEEHCTADAKYLKEVVPDALTNGCARCRPNQREGAEKVIKFLMKNKPDMWSKLEAKYDPDGTYRKKYQNEYATAKSGQEQEMYSTKYDNVNLDEVMASERLLNSYFRCLIEDTEEHCTADAKYLKEVVPDALTNG</sequence>
<dbReference type="InterPro" id="IPR036682">
    <property type="entry name" value="OS_D_A10/PebIII_sf"/>
</dbReference>
<dbReference type="Pfam" id="PF03392">
    <property type="entry name" value="OS-D"/>
    <property type="match status" value="2"/>
</dbReference>
<accession>Q3LB74</accession>
<feature type="non-terminal residue" evidence="1">
    <location>
        <position position="152"/>
    </location>
</feature>
<reference evidence="1" key="1">
    <citation type="submission" date="2005-06" db="EMBL/GenBank/DDBJ databases">
        <title>Evolution and expression of a gene family with putative functions in insect chemoreception, revealed by genome and EST analysis.</title>
        <authorList>
            <person name="Kan Y.C."/>
            <person name="Antoniw J."/>
            <person name="Field L.M."/>
            <person name="Pickett J.A."/>
            <person name="Zhou J.J."/>
        </authorList>
    </citation>
    <scope>NUCLEOTIDE SEQUENCE</scope>
</reference>
<name>Q3LB74_LOCMI</name>
<proteinExistence type="evidence at transcript level"/>